<organism evidence="1 2">
    <name type="scientific">Saccharopolyspora phatthalungensis</name>
    <dbReference type="NCBI Taxonomy" id="664693"/>
    <lineage>
        <taxon>Bacteria</taxon>
        <taxon>Bacillati</taxon>
        <taxon>Actinomycetota</taxon>
        <taxon>Actinomycetes</taxon>
        <taxon>Pseudonocardiales</taxon>
        <taxon>Pseudonocardiaceae</taxon>
        <taxon>Saccharopolyspora</taxon>
    </lineage>
</organism>
<comment type="caution">
    <text evidence="1">The sequence shown here is derived from an EMBL/GenBank/DDBJ whole genome shotgun (WGS) entry which is preliminary data.</text>
</comment>
<reference evidence="1 2" key="1">
    <citation type="submission" date="2020-08" db="EMBL/GenBank/DDBJ databases">
        <title>Sequencing the genomes of 1000 actinobacteria strains.</title>
        <authorList>
            <person name="Klenk H.-P."/>
        </authorList>
    </citation>
    <scope>NUCLEOTIDE SEQUENCE [LARGE SCALE GENOMIC DNA]</scope>
    <source>
        <strain evidence="1 2">DSM 45584</strain>
    </source>
</reference>
<evidence type="ECO:0000313" key="1">
    <source>
        <dbReference type="EMBL" id="MBB5157379.1"/>
    </source>
</evidence>
<sequence length="233" mass="25732">MFLSKLQVNVASRAFRTDYANIHDLHRTVMSAFPDLPKNTPARQEHGVLWRLDASPSGYTLYIQSQIHPDWATLPEGYLRDRAYVRCLQPVLAAIQPGRRFAFRIMANPTQAISPGDKPPAPRRPSKRVALHRPDDQINWLLRQGERHGFTIPHTGDHGPDIAPSPSPQLTGYKTATNARSGRHKITISPVRYDGHLIVTDPNALAAAVQHGIGRAKAYGCGLLSLAPPQTAP</sequence>
<dbReference type="Proteomes" id="UP000584374">
    <property type="component" value="Unassembled WGS sequence"/>
</dbReference>
<dbReference type="EMBL" id="JACHIW010000001">
    <property type="protein sequence ID" value="MBB5157379.1"/>
    <property type="molecule type" value="Genomic_DNA"/>
</dbReference>
<dbReference type="NCBIfam" id="TIGR01907">
    <property type="entry name" value="casE_Cse3"/>
    <property type="match status" value="1"/>
</dbReference>
<dbReference type="Gene3D" id="3.30.70.1210">
    <property type="entry name" value="Crispr-associated protein, domain 2"/>
    <property type="match status" value="1"/>
</dbReference>
<proteinExistence type="predicted"/>
<dbReference type="SUPFAM" id="SSF117987">
    <property type="entry name" value="CRISPR-associated protein"/>
    <property type="match status" value="2"/>
</dbReference>
<dbReference type="Gene3D" id="3.30.70.1200">
    <property type="entry name" value="Crispr-associated protein, domain 1"/>
    <property type="match status" value="1"/>
</dbReference>
<protein>
    <submittedName>
        <fullName evidence="1">CRISPR system Cascade subunit CasE</fullName>
    </submittedName>
</protein>
<gene>
    <name evidence="1" type="ORF">BJ970_004913</name>
</gene>
<dbReference type="Pfam" id="PF08798">
    <property type="entry name" value="CRISPR_assoc"/>
    <property type="match status" value="1"/>
</dbReference>
<dbReference type="SMART" id="SM01101">
    <property type="entry name" value="CRISPR_assoc"/>
    <property type="match status" value="1"/>
</dbReference>
<name>A0A840QFK5_9PSEU</name>
<dbReference type="RefSeq" id="WP_184728327.1">
    <property type="nucleotide sequence ID" value="NZ_JACHIW010000001.1"/>
</dbReference>
<evidence type="ECO:0000313" key="2">
    <source>
        <dbReference type="Proteomes" id="UP000584374"/>
    </source>
</evidence>
<keyword evidence="2" id="KW-1185">Reference proteome</keyword>
<dbReference type="AlphaFoldDB" id="A0A840QFK5"/>
<dbReference type="InterPro" id="IPR010179">
    <property type="entry name" value="CRISPR-assoc_prot_Cse3"/>
</dbReference>
<accession>A0A840QFK5</accession>
<dbReference type="CDD" id="cd09727">
    <property type="entry name" value="Cas6_I-E"/>
    <property type="match status" value="1"/>
</dbReference>